<dbReference type="GO" id="GO:0019915">
    <property type="term" value="P:lipid storage"/>
    <property type="evidence" value="ECO:0007669"/>
    <property type="project" value="InterPro"/>
</dbReference>
<comment type="subcellular location">
    <subcellularLocation>
        <location evidence="1">Endoplasmic reticulum membrane</location>
        <topology evidence="1">Multi-pass membrane protein</topology>
    </subcellularLocation>
</comment>
<keyword evidence="3" id="KW-0378">Hydrolase</keyword>
<evidence type="ECO:0000256" key="1">
    <source>
        <dbReference type="ARBA" id="ARBA00004477"/>
    </source>
</evidence>
<keyword evidence="11" id="KW-1185">Reference proteome</keyword>
<keyword evidence="6" id="KW-0443">Lipid metabolism</keyword>
<evidence type="ECO:0000256" key="9">
    <source>
        <dbReference type="SAM" id="Phobius"/>
    </source>
</evidence>
<dbReference type="EMBL" id="JAEUBG010003831">
    <property type="protein sequence ID" value="KAH3682265.1"/>
    <property type="molecule type" value="Genomic_DNA"/>
</dbReference>
<evidence type="ECO:0000256" key="7">
    <source>
        <dbReference type="ARBA" id="ARBA00023136"/>
    </source>
</evidence>
<feature type="transmembrane region" description="Helical" evidence="9">
    <location>
        <begin position="128"/>
        <end position="145"/>
    </location>
</feature>
<keyword evidence="7 9" id="KW-0472">Membrane</keyword>
<dbReference type="GO" id="GO:0008654">
    <property type="term" value="P:phospholipid biosynthetic process"/>
    <property type="evidence" value="ECO:0007669"/>
    <property type="project" value="TreeGrafter"/>
</dbReference>
<feature type="compositionally biased region" description="Low complexity" evidence="8">
    <location>
        <begin position="104"/>
        <end position="116"/>
    </location>
</feature>
<evidence type="ECO:0000256" key="2">
    <source>
        <dbReference type="ARBA" id="ARBA00022692"/>
    </source>
</evidence>
<gene>
    <name evidence="10" type="ORF">WICPIJ_006775</name>
</gene>
<feature type="transmembrane region" description="Helical" evidence="9">
    <location>
        <begin position="152"/>
        <end position="172"/>
    </location>
</feature>
<evidence type="ECO:0000256" key="8">
    <source>
        <dbReference type="SAM" id="MobiDB-lite"/>
    </source>
</evidence>
<reference evidence="10" key="1">
    <citation type="journal article" date="2021" name="Open Biol.">
        <title>Shared evolutionary footprints suggest mitochondrial oxidative damage underlies multiple complex I losses in fungi.</title>
        <authorList>
            <person name="Schikora-Tamarit M.A."/>
            <person name="Marcet-Houben M."/>
            <person name="Nosek J."/>
            <person name="Gabaldon T."/>
        </authorList>
    </citation>
    <scope>NUCLEOTIDE SEQUENCE</scope>
    <source>
        <strain evidence="10">CBS2887</strain>
    </source>
</reference>
<protein>
    <submittedName>
        <fullName evidence="10">Uncharacterized protein</fullName>
    </submittedName>
</protein>
<dbReference type="GO" id="GO:0034389">
    <property type="term" value="P:lipid droplet organization"/>
    <property type="evidence" value="ECO:0007669"/>
    <property type="project" value="TreeGrafter"/>
</dbReference>
<dbReference type="PANTHER" id="PTHR23129:SF0">
    <property type="entry name" value="ACYL-COENZYME A DIPHOSPHATASE FITM2"/>
    <property type="match status" value="1"/>
</dbReference>
<feature type="transmembrane region" description="Helical" evidence="9">
    <location>
        <begin position="201"/>
        <end position="224"/>
    </location>
</feature>
<accession>A0A9P8TKP7</accession>
<dbReference type="GO" id="GO:0005789">
    <property type="term" value="C:endoplasmic reticulum membrane"/>
    <property type="evidence" value="ECO:0007669"/>
    <property type="project" value="UniProtKB-SubCell"/>
</dbReference>
<dbReference type="AlphaFoldDB" id="A0A9P8TKP7"/>
<feature type="transmembrane region" description="Helical" evidence="9">
    <location>
        <begin position="62"/>
        <end position="85"/>
    </location>
</feature>
<evidence type="ECO:0000256" key="3">
    <source>
        <dbReference type="ARBA" id="ARBA00022801"/>
    </source>
</evidence>
<feature type="region of interest" description="Disordered" evidence="8">
    <location>
        <begin position="98"/>
        <end position="117"/>
    </location>
</feature>
<evidence type="ECO:0000256" key="5">
    <source>
        <dbReference type="ARBA" id="ARBA00022989"/>
    </source>
</evidence>
<reference evidence="10" key="2">
    <citation type="submission" date="2021-01" db="EMBL/GenBank/DDBJ databases">
        <authorList>
            <person name="Schikora-Tamarit M.A."/>
        </authorList>
    </citation>
    <scope>NUCLEOTIDE SEQUENCE</scope>
    <source>
        <strain evidence="10">CBS2887</strain>
    </source>
</reference>
<keyword evidence="2 9" id="KW-0812">Transmembrane</keyword>
<keyword evidence="5 9" id="KW-1133">Transmembrane helix</keyword>
<name>A0A9P8TKP7_WICPI</name>
<evidence type="ECO:0000256" key="4">
    <source>
        <dbReference type="ARBA" id="ARBA00022824"/>
    </source>
</evidence>
<dbReference type="GO" id="GO:0010945">
    <property type="term" value="F:coenzyme A diphosphatase activity"/>
    <property type="evidence" value="ECO:0007669"/>
    <property type="project" value="InterPro"/>
</dbReference>
<dbReference type="PANTHER" id="PTHR23129">
    <property type="entry name" value="ACYL-COENZYME A DIPHOSPHATASE FITM2"/>
    <property type="match status" value="1"/>
</dbReference>
<evidence type="ECO:0000313" key="11">
    <source>
        <dbReference type="Proteomes" id="UP000774326"/>
    </source>
</evidence>
<proteinExistence type="predicted"/>
<evidence type="ECO:0000313" key="10">
    <source>
        <dbReference type="EMBL" id="KAH3682265.1"/>
    </source>
</evidence>
<evidence type="ECO:0000256" key="6">
    <source>
        <dbReference type="ARBA" id="ARBA00023098"/>
    </source>
</evidence>
<feature type="transmembrane region" description="Helical" evidence="9">
    <location>
        <begin position="20"/>
        <end position="41"/>
    </location>
</feature>
<dbReference type="OrthoDB" id="5579088at2759"/>
<sequence>MPAEPVTAIIRNHDRKLILSAAPIILILGLSTRYILQFIVFQGDKDSVIKFRESIYFFSSGNLLNSIFANHGFEFFTLCYGVVWFRYLTTGLRGNINNSSPTNDQGSSVQQDSSDQLDPHKILSSKTIIYRYLVLTFSLTALILLKSIVRNLTTFLISGHFMALMTFSLSLYHHIHSTLTPTGDEDQTRNIYTNGDIYGEVILWVGLVLIGIWWLLLFVTTVFYHTVPEKLIGLGLGYLPSFIAYNLV</sequence>
<dbReference type="InterPro" id="IPR019388">
    <property type="entry name" value="FIT"/>
</dbReference>
<organism evidence="10 11">
    <name type="scientific">Wickerhamomyces pijperi</name>
    <name type="common">Yeast</name>
    <name type="synonym">Pichia pijperi</name>
    <dbReference type="NCBI Taxonomy" id="599730"/>
    <lineage>
        <taxon>Eukaryota</taxon>
        <taxon>Fungi</taxon>
        <taxon>Dikarya</taxon>
        <taxon>Ascomycota</taxon>
        <taxon>Saccharomycotina</taxon>
        <taxon>Saccharomycetes</taxon>
        <taxon>Phaffomycetales</taxon>
        <taxon>Wickerhamomycetaceae</taxon>
        <taxon>Wickerhamomyces</taxon>
    </lineage>
</organism>
<comment type="caution">
    <text evidence="10">The sequence shown here is derived from an EMBL/GenBank/DDBJ whole genome shotgun (WGS) entry which is preliminary data.</text>
</comment>
<dbReference type="Proteomes" id="UP000774326">
    <property type="component" value="Unassembled WGS sequence"/>
</dbReference>
<keyword evidence="4" id="KW-0256">Endoplasmic reticulum</keyword>